<feature type="compositionally biased region" description="Polar residues" evidence="3">
    <location>
        <begin position="1418"/>
        <end position="1448"/>
    </location>
</feature>
<feature type="compositionally biased region" description="Low complexity" evidence="3">
    <location>
        <begin position="1361"/>
        <end position="1370"/>
    </location>
</feature>
<feature type="region of interest" description="Disordered" evidence="3">
    <location>
        <begin position="376"/>
        <end position="409"/>
    </location>
</feature>
<evidence type="ECO:0000313" key="6">
    <source>
        <dbReference type="Proteomes" id="UP000749559"/>
    </source>
</evidence>
<feature type="compositionally biased region" description="Basic and acidic residues" evidence="3">
    <location>
        <begin position="1391"/>
        <end position="1400"/>
    </location>
</feature>
<dbReference type="SUPFAM" id="SSF74924">
    <property type="entry name" value="Cap-Gly domain"/>
    <property type="match status" value="1"/>
</dbReference>
<feature type="domain" description="CAP-Gly" evidence="4">
    <location>
        <begin position="93"/>
        <end position="135"/>
    </location>
</feature>
<feature type="compositionally biased region" description="Polar residues" evidence="3">
    <location>
        <begin position="1228"/>
        <end position="1250"/>
    </location>
</feature>
<dbReference type="Gene3D" id="2.30.30.190">
    <property type="entry name" value="CAP Gly-rich-like domain"/>
    <property type="match status" value="1"/>
</dbReference>
<dbReference type="PANTHER" id="PTHR24200:SF11">
    <property type="entry name" value="TOUCAN, ISOFORM A"/>
    <property type="match status" value="1"/>
</dbReference>
<feature type="compositionally biased region" description="Basic and acidic residues" evidence="3">
    <location>
        <begin position="386"/>
        <end position="406"/>
    </location>
</feature>
<feature type="compositionally biased region" description="Polar residues" evidence="3">
    <location>
        <begin position="1457"/>
        <end position="1491"/>
    </location>
</feature>
<feature type="non-terminal residue" evidence="5">
    <location>
        <position position="1"/>
    </location>
</feature>
<name>A0A8S4N8F0_OWEFU</name>
<feature type="region of interest" description="Disordered" evidence="3">
    <location>
        <begin position="215"/>
        <end position="343"/>
    </location>
</feature>
<dbReference type="SMART" id="SM01052">
    <property type="entry name" value="CAP_GLY"/>
    <property type="match status" value="1"/>
</dbReference>
<gene>
    <name evidence="5" type="ORF">OFUS_LOCUS4731</name>
</gene>
<feature type="compositionally biased region" description="Basic and acidic residues" evidence="3">
    <location>
        <begin position="1067"/>
        <end position="1079"/>
    </location>
</feature>
<dbReference type="InterPro" id="IPR036859">
    <property type="entry name" value="CAP-Gly_dom_sf"/>
</dbReference>
<dbReference type="PROSITE" id="PS00845">
    <property type="entry name" value="CAP_GLY_1"/>
    <property type="match status" value="1"/>
</dbReference>
<organism evidence="5 6">
    <name type="scientific">Owenia fusiformis</name>
    <name type="common">Polychaete worm</name>
    <dbReference type="NCBI Taxonomy" id="6347"/>
    <lineage>
        <taxon>Eukaryota</taxon>
        <taxon>Metazoa</taxon>
        <taxon>Spiralia</taxon>
        <taxon>Lophotrochozoa</taxon>
        <taxon>Annelida</taxon>
        <taxon>Polychaeta</taxon>
        <taxon>Sedentaria</taxon>
        <taxon>Canalipalpata</taxon>
        <taxon>Sabellida</taxon>
        <taxon>Oweniida</taxon>
        <taxon>Oweniidae</taxon>
        <taxon>Owenia</taxon>
    </lineage>
</organism>
<dbReference type="InterPro" id="IPR000938">
    <property type="entry name" value="CAP-Gly_domain"/>
</dbReference>
<dbReference type="EMBL" id="CAIIXF020000002">
    <property type="protein sequence ID" value="CAH1777731.1"/>
    <property type="molecule type" value="Genomic_DNA"/>
</dbReference>
<feature type="compositionally biased region" description="Polar residues" evidence="3">
    <location>
        <begin position="1559"/>
        <end position="1569"/>
    </location>
</feature>
<feature type="coiled-coil region" evidence="2">
    <location>
        <begin position="1619"/>
        <end position="1646"/>
    </location>
</feature>
<dbReference type="OrthoDB" id="2130750at2759"/>
<feature type="compositionally biased region" description="Polar residues" evidence="3">
    <location>
        <begin position="299"/>
        <end position="343"/>
    </location>
</feature>
<evidence type="ECO:0000256" key="1">
    <source>
        <dbReference type="ARBA" id="ARBA00023054"/>
    </source>
</evidence>
<feature type="compositionally biased region" description="Basic residues" evidence="3">
    <location>
        <begin position="149"/>
        <end position="162"/>
    </location>
</feature>
<feature type="region of interest" description="Disordered" evidence="3">
    <location>
        <begin position="1537"/>
        <end position="1618"/>
    </location>
</feature>
<feature type="region of interest" description="Disordered" evidence="3">
    <location>
        <begin position="1973"/>
        <end position="2049"/>
    </location>
</feature>
<feature type="region of interest" description="Disordered" evidence="3">
    <location>
        <begin position="955"/>
        <end position="986"/>
    </location>
</feature>
<accession>A0A8S4N8F0</accession>
<evidence type="ECO:0000256" key="3">
    <source>
        <dbReference type="SAM" id="MobiDB-lite"/>
    </source>
</evidence>
<evidence type="ECO:0000259" key="4">
    <source>
        <dbReference type="PROSITE" id="PS50245"/>
    </source>
</evidence>
<feature type="compositionally biased region" description="Low complexity" evidence="3">
    <location>
        <begin position="20"/>
        <end position="31"/>
    </location>
</feature>
<feature type="compositionally biased region" description="Basic and acidic residues" evidence="3">
    <location>
        <begin position="1087"/>
        <end position="1111"/>
    </location>
</feature>
<feature type="compositionally biased region" description="Basic and acidic residues" evidence="3">
    <location>
        <begin position="1283"/>
        <end position="1305"/>
    </location>
</feature>
<dbReference type="PANTHER" id="PTHR24200">
    <property type="entry name" value="TOUCAN, ISOFORM A"/>
    <property type="match status" value="1"/>
</dbReference>
<feature type="compositionally biased region" description="Basic and acidic residues" evidence="3">
    <location>
        <begin position="1125"/>
        <end position="1168"/>
    </location>
</feature>
<dbReference type="GO" id="GO:0008017">
    <property type="term" value="F:microtubule binding"/>
    <property type="evidence" value="ECO:0007669"/>
    <property type="project" value="TreeGrafter"/>
</dbReference>
<dbReference type="PROSITE" id="PS50245">
    <property type="entry name" value="CAP_GLY_2"/>
    <property type="match status" value="1"/>
</dbReference>
<reference evidence="5" key="1">
    <citation type="submission" date="2022-03" db="EMBL/GenBank/DDBJ databases">
        <authorList>
            <person name="Martin C."/>
        </authorList>
    </citation>
    <scope>NUCLEOTIDE SEQUENCE</scope>
</reference>
<keyword evidence="1 2" id="KW-0175">Coiled coil</keyword>
<feature type="compositionally biased region" description="Basic and acidic residues" evidence="3">
    <location>
        <begin position="1189"/>
        <end position="1213"/>
    </location>
</feature>
<dbReference type="GO" id="GO:0005737">
    <property type="term" value="C:cytoplasm"/>
    <property type="evidence" value="ECO:0007669"/>
    <property type="project" value="TreeGrafter"/>
</dbReference>
<protein>
    <recommendedName>
        <fullName evidence="4">CAP-Gly domain-containing protein</fullName>
    </recommendedName>
</protein>
<dbReference type="Proteomes" id="UP000749559">
    <property type="component" value="Unassembled WGS sequence"/>
</dbReference>
<feature type="region of interest" description="Disordered" evidence="3">
    <location>
        <begin position="1"/>
        <end position="60"/>
    </location>
</feature>
<evidence type="ECO:0000256" key="2">
    <source>
        <dbReference type="SAM" id="Coils"/>
    </source>
</evidence>
<feature type="compositionally biased region" description="Basic and acidic residues" evidence="3">
    <location>
        <begin position="969"/>
        <end position="984"/>
    </location>
</feature>
<dbReference type="Pfam" id="PF01302">
    <property type="entry name" value="CAP_GLY"/>
    <property type="match status" value="1"/>
</dbReference>
<feature type="compositionally biased region" description="Polar residues" evidence="3">
    <location>
        <begin position="36"/>
        <end position="50"/>
    </location>
</feature>
<sequence>ASQAERQVPQPGGKDKRRSLLPAPKSKLPSPGAVKSSPTTPEVSQDNSDSPPVFPTAKAPSLKSPTAAEALFLQLGYRVAIAGVKVGVLRYYGKVHFAQGIWCGIELDEPEGKHDGVVDDTRYFQCADYCGIFAPSHKVDFIGAPTSKSKSKHKHHKEHRSHPRDTSPEVADQLHLSKLKIRKSDIEKSLVILPKVQETSPSEVTSKLTIKSQTVVTQKSGLPQIKQKSPESGLLDSSKSQAVSGSVEDKRPSQSKQSRLVKPKGIPRPKSQIVAPAQKSPLQSSQNQGESDITIPPSCENTIRTSPSELNNNRNDATMSKTVTKSKPTTLPQHLNQNLNGTFTLDDKDDAPCAEFEELVSPTKAAQNRQLTLTYVGDSGDDLDDPKEPHSETTEPHFESNMDKSPTDSLLPRRQVDKIANNLNATFDKDSVVGKDALMETSHTEGEMAESDIESANIDATSDDVLQNGVEAKGNETYCDENVTDSQDMDKVMDYSQDTEDNVNGMDQAMNTTYESNQQQFEPLVEHEHNVVTNSHQSIVLDAEHKEAGLGNGTIESDSDATGAATRTRNETSDSSLLECLQSSHLMSEISRLGIMPPDELERTRFLLEGEMENDSHDVISPNELMMPDHLLDGELEEIEQQNGLVYEDQFIHDDQANYDDHITKREDHHIISDDFADDEEPIPADDLDGTFDIVTSTPAVHKHKQLQESYQRMENSPISMESSIELIGTSSIHGIKEFNETFEIKKENITYVQDKDLDHDTPHGVDHDTPDLDAMHDISAPICAIGKETIQMDTTTTVMNTTNILIEKQQNVTIDLKNGGSCKELEEIELLHSKNESLIGDSEKESTDSTLNTIEGNLQEPGAMTIDNTDLITTTTEERDHVAMVSKDGDQVAMPTDKDEGISTSMISESDEKNVFSEQGPVLNKDRPISIISTTSTDTGYQPDTDSEVGTLNIASPSEWQGRQGNKKHVDGTDTDKQLHDDTQGQPSVIECYVASFQQADEDGENGSVCVDQKGSESEDDTTIAMDSEMEKMDHMEGIPPIPSDELTLPNLTDDVVEVPTNENLDDCKDDLPVKPEENPGEDDMNQSKDDICGTEVRGHDDTDKVRALDDTEEVQSHDVAVVKGHDGAGVKSHDDTEVKEQDDLDVKEQNHENIKEAKDKKPEKNVKTLSKGLAKTPRKLPITKSSETTKSKLGDTPKSKVSDISKTEPKKIGSNVKPKIGGLTKPGTSSLLSKAPSKQTKTPSTLRQPISAAPSKTPDNKSKTSAVSKIETRRSMTGLKDLNKKNLNDSKKDTPKKPLEKIVPKTNTELKTPRLKTNVKPKTDTIPKVEKTPRSNSKQSDKTPRSSLPKPPLNDSKSKVTTSRKSTTLADRTKMAGKTGKVANKKPSAQKENEKEAGMLEVQIDIVDDDKLNISKGKTGSVHSSRSDISALTEDTNRPGSRTGSRSRLDKQSDSSRMSLSKRVSTSSTRLRKTPSNSSLHSDISQDSDISTASLPCPSLISAIPTFKLPCIPPSIEQSKNERNLAGTKTAMLKRRSMIEPPKSSTLLKKEKETRRTSLATPMNRTGSKTKKADEKTEKPTSTPTTPKRTIAGKDLSKAKTSKSTTTPRKTPQEQQLETITNSLAKATEEVTRLEGVCEERTKEIANIRMLLKDSTLGMDAFGVMANYLTHELDAFSCPVVKSKLQETKLELEEAHQAIDTIAAEKRELREEITKVKEAHVSQVTTLQQEHKQALHSLEERLKLEKEQELEKVIEQHSLEVKTLKQYHERNVHKLSADHDKAVEDLHKQHASDIENMKHKQEKQIAELQTFHECKLRDITNRFEDIKVSLLEKVEVLRIDCDQSRARVLECQEAFERDSDAKIKVALAPYKHLPQEIESLKAVLDMRNQEIHNLRSKQMELEKKSEELLLEQEKVRNLKQKNENLEAILNIRQENEKQLSDKHQVLLRKYDREAKEKKRLSMNNEELMWRLETSSSPTGSECGSPDIIRRDKTLSPNPNRSSRPISGDFSGMAVPPRSPTQKIMRSNTFVLGECESKKKNPNNNNGT</sequence>
<feature type="region of interest" description="Disordered" evidence="3">
    <location>
        <begin position="550"/>
        <end position="575"/>
    </location>
</feature>
<feature type="region of interest" description="Disordered" evidence="3">
    <location>
        <begin position="1061"/>
        <end position="1491"/>
    </location>
</feature>
<feature type="compositionally biased region" description="Basic and acidic residues" evidence="3">
    <location>
        <begin position="1323"/>
        <end position="1346"/>
    </location>
</feature>
<feature type="compositionally biased region" description="Polar residues" evidence="3">
    <location>
        <begin position="2021"/>
        <end position="2031"/>
    </location>
</feature>
<feature type="compositionally biased region" description="Polar residues" evidence="3">
    <location>
        <begin position="280"/>
        <end position="291"/>
    </location>
</feature>
<proteinExistence type="predicted"/>
<comment type="caution">
    <text evidence="5">The sequence shown here is derived from an EMBL/GenBank/DDBJ whole genome shotgun (WGS) entry which is preliminary data.</text>
</comment>
<feature type="compositionally biased region" description="Low complexity" evidence="3">
    <location>
        <begin position="1582"/>
        <end position="1592"/>
    </location>
</feature>
<keyword evidence="6" id="KW-1185">Reference proteome</keyword>
<feature type="region of interest" description="Disordered" evidence="3">
    <location>
        <begin position="145"/>
        <end position="171"/>
    </location>
</feature>
<feature type="compositionally biased region" description="Polar residues" evidence="3">
    <location>
        <begin position="955"/>
        <end position="965"/>
    </location>
</feature>
<feature type="coiled-coil region" evidence="2">
    <location>
        <begin position="1687"/>
        <end position="1750"/>
    </location>
</feature>
<feature type="compositionally biased region" description="Low complexity" evidence="3">
    <location>
        <begin position="1997"/>
        <end position="2006"/>
    </location>
</feature>
<feature type="compositionally biased region" description="Polar residues" evidence="3">
    <location>
        <begin position="1974"/>
        <end position="1983"/>
    </location>
</feature>
<dbReference type="GO" id="GO:0005634">
    <property type="term" value="C:nucleus"/>
    <property type="evidence" value="ECO:0007669"/>
    <property type="project" value="TreeGrafter"/>
</dbReference>
<dbReference type="InterPro" id="IPR051293">
    <property type="entry name" value="MTUS1/CCDC69"/>
</dbReference>
<feature type="compositionally biased region" description="Polar residues" evidence="3">
    <location>
        <begin position="235"/>
        <end position="244"/>
    </location>
</feature>
<feature type="coiled-coil region" evidence="2">
    <location>
        <begin position="1879"/>
        <end position="1940"/>
    </location>
</feature>
<evidence type="ECO:0000313" key="5">
    <source>
        <dbReference type="EMBL" id="CAH1777731.1"/>
    </source>
</evidence>